<protein>
    <submittedName>
        <fullName evidence="1">Uncharacterized protein</fullName>
    </submittedName>
</protein>
<name>A0A1W1YF42_9BURK</name>
<dbReference type="Proteomes" id="UP000192708">
    <property type="component" value="Unassembled WGS sequence"/>
</dbReference>
<accession>A0A1W1YF42</accession>
<gene>
    <name evidence="1" type="ORF">SAMN06296008_1031</name>
</gene>
<evidence type="ECO:0000313" key="1">
    <source>
        <dbReference type="EMBL" id="SMC34775.1"/>
    </source>
</evidence>
<dbReference type="EMBL" id="FWXJ01000003">
    <property type="protein sequence ID" value="SMC34775.1"/>
    <property type="molecule type" value="Genomic_DNA"/>
</dbReference>
<keyword evidence="2" id="KW-1185">Reference proteome</keyword>
<evidence type="ECO:0000313" key="2">
    <source>
        <dbReference type="Proteomes" id="UP000192708"/>
    </source>
</evidence>
<proteinExistence type="predicted"/>
<organism evidence="1 2">
    <name type="scientific">Polynucleobacter kasalickyi</name>
    <dbReference type="NCBI Taxonomy" id="1938817"/>
    <lineage>
        <taxon>Bacteria</taxon>
        <taxon>Pseudomonadati</taxon>
        <taxon>Pseudomonadota</taxon>
        <taxon>Betaproteobacteria</taxon>
        <taxon>Burkholderiales</taxon>
        <taxon>Burkholderiaceae</taxon>
        <taxon>Polynucleobacter</taxon>
    </lineage>
</organism>
<dbReference type="AlphaFoldDB" id="A0A1W1YF42"/>
<sequence>MDLTMGLISRNRNDFSALVVLEVLEKHYTPWGFS</sequence>
<reference evidence="1 2" key="1">
    <citation type="submission" date="2017-04" db="EMBL/GenBank/DDBJ databases">
        <authorList>
            <person name="Afonso C.L."/>
            <person name="Miller P.J."/>
            <person name="Scott M.A."/>
            <person name="Spackman E."/>
            <person name="Goraichik I."/>
            <person name="Dimitrov K.M."/>
            <person name="Suarez D.L."/>
            <person name="Swayne D.E."/>
        </authorList>
    </citation>
    <scope>NUCLEOTIDE SEQUENCE [LARGE SCALE GENOMIC DNA]</scope>
    <source>
        <strain evidence="1 2">VK13</strain>
    </source>
</reference>